<reference evidence="2 3" key="1">
    <citation type="submission" date="2019-01" db="EMBL/GenBank/DDBJ databases">
        <title>Genome sequence of the Antarctic species Gelidibacter gilvus ACAM 158(T).</title>
        <authorList>
            <person name="Bowman J.P."/>
        </authorList>
    </citation>
    <scope>NUCLEOTIDE SEQUENCE [LARGE SCALE GENOMIC DNA]</scope>
    <source>
        <strain evidence="2 3">IC158</strain>
    </source>
</reference>
<comment type="caution">
    <text evidence="2">The sequence shown here is derived from an EMBL/GenBank/DDBJ whole genome shotgun (WGS) entry which is preliminary data.</text>
</comment>
<dbReference type="PANTHER" id="PTHR34322">
    <property type="entry name" value="TRANSPOSASE, Y1_TNP DOMAIN-CONTAINING"/>
    <property type="match status" value="1"/>
</dbReference>
<dbReference type="InterPro" id="IPR002686">
    <property type="entry name" value="Transposase_17"/>
</dbReference>
<dbReference type="EMBL" id="SDDZ01000005">
    <property type="protein sequence ID" value="RXJ49863.1"/>
    <property type="molecule type" value="Genomic_DNA"/>
</dbReference>
<dbReference type="PANTHER" id="PTHR34322:SF2">
    <property type="entry name" value="TRANSPOSASE IS200-LIKE DOMAIN-CONTAINING PROTEIN"/>
    <property type="match status" value="1"/>
</dbReference>
<dbReference type="SUPFAM" id="SSF143422">
    <property type="entry name" value="Transposase IS200-like"/>
    <property type="match status" value="1"/>
</dbReference>
<evidence type="ECO:0000259" key="1">
    <source>
        <dbReference type="SMART" id="SM01321"/>
    </source>
</evidence>
<evidence type="ECO:0000313" key="2">
    <source>
        <dbReference type="EMBL" id="RXJ49863.1"/>
    </source>
</evidence>
<organism evidence="2 3">
    <name type="scientific">Gelidibacter gilvus</name>
    <dbReference type="NCBI Taxonomy" id="59602"/>
    <lineage>
        <taxon>Bacteria</taxon>
        <taxon>Pseudomonadati</taxon>
        <taxon>Bacteroidota</taxon>
        <taxon>Flavobacteriia</taxon>
        <taxon>Flavobacteriales</taxon>
        <taxon>Flavobacteriaceae</taxon>
        <taxon>Gelidibacter</taxon>
    </lineage>
</organism>
<dbReference type="Proteomes" id="UP000289792">
    <property type="component" value="Unassembled WGS sequence"/>
</dbReference>
<accession>A0A4Q0XG54</accession>
<dbReference type="OrthoDB" id="9788881at2"/>
<dbReference type="AlphaFoldDB" id="A0A4Q0XG54"/>
<name>A0A4Q0XG54_9FLAO</name>
<dbReference type="InterPro" id="IPR036515">
    <property type="entry name" value="Transposase_17_sf"/>
</dbReference>
<feature type="domain" description="Transposase IS200-like" evidence="1">
    <location>
        <begin position="7"/>
        <end position="124"/>
    </location>
</feature>
<dbReference type="RefSeq" id="WP_129017401.1">
    <property type="nucleotide sequence ID" value="NZ_SDDZ01000005.1"/>
</dbReference>
<protein>
    <submittedName>
        <fullName evidence="2">Transposase</fullName>
    </submittedName>
</protein>
<dbReference type="GO" id="GO:0004803">
    <property type="term" value="F:transposase activity"/>
    <property type="evidence" value="ECO:0007669"/>
    <property type="project" value="InterPro"/>
</dbReference>
<proteinExistence type="predicted"/>
<keyword evidence="3" id="KW-1185">Reference proteome</keyword>
<evidence type="ECO:0000313" key="3">
    <source>
        <dbReference type="Proteomes" id="UP000289792"/>
    </source>
</evidence>
<dbReference type="GO" id="GO:0003677">
    <property type="term" value="F:DNA binding"/>
    <property type="evidence" value="ECO:0007669"/>
    <property type="project" value="InterPro"/>
</dbReference>
<dbReference type="SMART" id="SM01321">
    <property type="entry name" value="Y1_Tnp"/>
    <property type="match status" value="1"/>
</dbReference>
<dbReference type="Gene3D" id="3.30.70.1290">
    <property type="entry name" value="Transposase IS200-like"/>
    <property type="match status" value="1"/>
</dbReference>
<dbReference type="GO" id="GO:0006313">
    <property type="term" value="P:DNA transposition"/>
    <property type="evidence" value="ECO:0007669"/>
    <property type="project" value="InterPro"/>
</dbReference>
<gene>
    <name evidence="2" type="ORF">ESZ48_10465</name>
</gene>
<sequence>MNYEPLIEGNYYHIYNCGNNKEDIFIEEKNYEYFLHLLKKHILPCSDILSFCLLKNHFHLLVFLKENLESKIISQCYSNFFNAYAKAINKSYHRTGSLFRNRFSRIKITDEDYLRSLIIYIHTNPTHHQFVDDFKTYKYSSYKSIMSKQPTLLHRNFVRDLFDNRENFQFAHNNKQLRIKEELLLE</sequence>